<dbReference type="OrthoDB" id="704817at2"/>
<dbReference type="EMBL" id="FNUT01000017">
    <property type="protein sequence ID" value="SEG74153.1"/>
    <property type="molecule type" value="Genomic_DNA"/>
</dbReference>
<gene>
    <name evidence="1" type="ORF">SAMN05421877_11717</name>
</gene>
<dbReference type="RefSeq" id="WP_146060681.1">
    <property type="nucleotide sequence ID" value="NZ_CP049246.1"/>
</dbReference>
<reference evidence="2" key="1">
    <citation type="submission" date="2016-10" db="EMBL/GenBank/DDBJ databases">
        <authorList>
            <person name="Varghese N."/>
            <person name="Submissions S."/>
        </authorList>
    </citation>
    <scope>NUCLEOTIDE SEQUENCE [LARGE SCALE GENOMIC DNA]</scope>
    <source>
        <strain evidence="2">DSM 22361</strain>
    </source>
</reference>
<organism evidence="1 2">
    <name type="scientific">Sphingobacterium lactis</name>
    <dbReference type="NCBI Taxonomy" id="797291"/>
    <lineage>
        <taxon>Bacteria</taxon>
        <taxon>Pseudomonadati</taxon>
        <taxon>Bacteroidota</taxon>
        <taxon>Sphingobacteriia</taxon>
        <taxon>Sphingobacteriales</taxon>
        <taxon>Sphingobacteriaceae</taxon>
        <taxon>Sphingobacterium</taxon>
    </lineage>
</organism>
<keyword evidence="2" id="KW-1185">Reference proteome</keyword>
<sequence>MKKLIGMLAICSVLFLSGCQVNKKAQIKALADCEYDVESVDQVKFNGKTLDAYKGADGNYNVSSLAGIAVALFSKELPLEGKINMKISNPENKKAAFNSFKYVIEIQNSPLFEGTVDQNVSLNQGESTIVPMTFKANIFNKAKENGFDRFFDELFNKKSEGFMVLKIKPSIRIAGQNIYYPSYITVDKNFGQKLFKLFKI</sequence>
<accession>A0A1H6CNA2</accession>
<dbReference type="AlphaFoldDB" id="A0A1H6CNA2"/>
<evidence type="ECO:0008006" key="3">
    <source>
        <dbReference type="Google" id="ProtNLM"/>
    </source>
</evidence>
<dbReference type="Proteomes" id="UP000236731">
    <property type="component" value="Unassembled WGS sequence"/>
</dbReference>
<protein>
    <recommendedName>
        <fullName evidence="3">Late embryogenesis abundant protein</fullName>
    </recommendedName>
</protein>
<dbReference type="PROSITE" id="PS51257">
    <property type="entry name" value="PROKAR_LIPOPROTEIN"/>
    <property type="match status" value="1"/>
</dbReference>
<name>A0A1H6CNA2_9SPHI</name>
<evidence type="ECO:0000313" key="2">
    <source>
        <dbReference type="Proteomes" id="UP000236731"/>
    </source>
</evidence>
<dbReference type="Gene3D" id="2.60.40.1820">
    <property type="match status" value="1"/>
</dbReference>
<proteinExistence type="predicted"/>
<evidence type="ECO:0000313" key="1">
    <source>
        <dbReference type="EMBL" id="SEG74153.1"/>
    </source>
</evidence>